<dbReference type="RefSeq" id="XP_005728468.1">
    <property type="nucleotide sequence ID" value="XM_005728411.2"/>
</dbReference>
<dbReference type="AlphaFoldDB" id="A0A9Y3VGQ4"/>
<reference evidence="3" key="1">
    <citation type="submission" date="2025-08" db="UniProtKB">
        <authorList>
            <consortium name="RefSeq"/>
        </authorList>
    </citation>
    <scope>IDENTIFICATION</scope>
</reference>
<keyword evidence="2" id="KW-1185">Reference proteome</keyword>
<feature type="compositionally biased region" description="Low complexity" evidence="1">
    <location>
        <begin position="282"/>
        <end position="295"/>
    </location>
</feature>
<evidence type="ECO:0000313" key="3">
    <source>
        <dbReference type="RefSeq" id="XP_005728468.1"/>
    </source>
</evidence>
<name>A0A9Y3VGQ4_9CICH</name>
<dbReference type="GeneID" id="102213446"/>
<organism evidence="2 3">
    <name type="scientific">Pundamilia nyererei</name>
    <dbReference type="NCBI Taxonomy" id="303518"/>
    <lineage>
        <taxon>Eukaryota</taxon>
        <taxon>Metazoa</taxon>
        <taxon>Chordata</taxon>
        <taxon>Craniata</taxon>
        <taxon>Vertebrata</taxon>
        <taxon>Euteleostomi</taxon>
        <taxon>Actinopterygii</taxon>
        <taxon>Neopterygii</taxon>
        <taxon>Teleostei</taxon>
        <taxon>Neoteleostei</taxon>
        <taxon>Acanthomorphata</taxon>
        <taxon>Ovalentaria</taxon>
        <taxon>Cichlomorphae</taxon>
        <taxon>Cichliformes</taxon>
        <taxon>Cichlidae</taxon>
        <taxon>African cichlids</taxon>
        <taxon>Pseudocrenilabrinae</taxon>
        <taxon>Haplochromini</taxon>
        <taxon>Pundamilia</taxon>
    </lineage>
</organism>
<dbReference type="InterPro" id="IPR029286">
    <property type="entry name" value="AUNIP"/>
</dbReference>
<dbReference type="GO" id="GO:0016301">
    <property type="term" value="F:kinase activity"/>
    <property type="evidence" value="ECO:0007669"/>
    <property type="project" value="UniProtKB-KW"/>
</dbReference>
<feature type="compositionally biased region" description="Acidic residues" evidence="1">
    <location>
        <begin position="167"/>
        <end position="177"/>
    </location>
</feature>
<dbReference type="GO" id="GO:0000922">
    <property type="term" value="C:spindle pole"/>
    <property type="evidence" value="ECO:0007669"/>
    <property type="project" value="TreeGrafter"/>
</dbReference>
<evidence type="ECO:0000256" key="1">
    <source>
        <dbReference type="SAM" id="MobiDB-lite"/>
    </source>
</evidence>
<dbReference type="Proteomes" id="UP000695023">
    <property type="component" value="Unplaced"/>
</dbReference>
<feature type="region of interest" description="Disordered" evidence="1">
    <location>
        <begin position="253"/>
        <end position="358"/>
    </location>
</feature>
<proteinExistence type="predicted"/>
<dbReference type="GO" id="GO:0005813">
    <property type="term" value="C:centrosome"/>
    <property type="evidence" value="ECO:0007669"/>
    <property type="project" value="TreeGrafter"/>
</dbReference>
<feature type="compositionally biased region" description="Polar residues" evidence="1">
    <location>
        <begin position="188"/>
        <end position="201"/>
    </location>
</feature>
<feature type="compositionally biased region" description="Polar residues" evidence="1">
    <location>
        <begin position="416"/>
        <end position="427"/>
    </location>
</feature>
<evidence type="ECO:0000313" key="2">
    <source>
        <dbReference type="Proteomes" id="UP000695023"/>
    </source>
</evidence>
<dbReference type="PANTHER" id="PTHR14526:SF2">
    <property type="entry name" value="AURORA KINASE A AND NINEIN-INTERACTING PROTEIN"/>
    <property type="match status" value="1"/>
</dbReference>
<feature type="compositionally biased region" description="Polar residues" evidence="1">
    <location>
        <begin position="88"/>
        <end position="102"/>
    </location>
</feature>
<feature type="region of interest" description="Disordered" evidence="1">
    <location>
        <begin position="403"/>
        <end position="427"/>
    </location>
</feature>
<accession>A0A9Y3VGQ4</accession>
<sequence length="427" mass="48432">MKSTAAAPQTFDQEDCDVWLDTVELKGKAKQKRRSRPISKLLNPFCEGAGYSLAVALNFTQTKTEMPKTKQSSISAFFTAHRRVLNKMSTSEPPNMDSVQPLSSSDSATPTATASGKKRGRNVGFENSNFEPVLVDERTSENVTEKETELWQTRSENHSNLQNIYCESEEEKPEECEPPQSKRRVSDATFTQDDCQPLPQTWSQDPLFTFSQYTENNFHQTSHKCTTVKNFSSSEPSLVNSLQNEEEVFRKLIDAEGQTSTQKSFKRLHSSRMIDERENSTPPSYNSPSKDSSSSHFRPVSNHKWTQPKTASPRKQTGQLWEKAAKEESSAFQIKRTKPISSPLKRRMPQQRSRELDEDSLATLFTQDSEGFRVIAHRGLHTRSPLKDQSNVSMGVVSAYKSLPEEEEEDEEMLFTQDSQGNVVIKH</sequence>
<gene>
    <name evidence="3" type="primary">aunip</name>
</gene>
<dbReference type="PANTHER" id="PTHR14526">
    <property type="entry name" value="AURORA KINASE A AND NINEIN-INTERACTING PROTEIN"/>
    <property type="match status" value="1"/>
</dbReference>
<feature type="compositionally biased region" description="Polar residues" evidence="1">
    <location>
        <begin position="303"/>
        <end position="319"/>
    </location>
</feature>
<feature type="compositionally biased region" description="Low complexity" evidence="1">
    <location>
        <begin position="103"/>
        <end position="115"/>
    </location>
</feature>
<feature type="region of interest" description="Disordered" evidence="1">
    <location>
        <begin position="167"/>
        <end position="201"/>
    </location>
</feature>
<dbReference type="GO" id="GO:0007051">
    <property type="term" value="P:spindle organization"/>
    <property type="evidence" value="ECO:0007669"/>
    <property type="project" value="TreeGrafter"/>
</dbReference>
<feature type="region of interest" description="Disordered" evidence="1">
    <location>
        <begin position="88"/>
        <end position="126"/>
    </location>
</feature>
<dbReference type="CTD" id="79000"/>
<protein>
    <submittedName>
        <fullName evidence="3">Uncharacterized protein aunip</fullName>
    </submittedName>
</protein>